<evidence type="ECO:0000259" key="1">
    <source>
        <dbReference type="Pfam" id="PF13086"/>
    </source>
</evidence>
<proteinExistence type="predicted"/>
<dbReference type="GO" id="GO:0004386">
    <property type="term" value="F:helicase activity"/>
    <property type="evidence" value="ECO:0007669"/>
    <property type="project" value="InterPro"/>
</dbReference>
<dbReference type="InterPro" id="IPR025103">
    <property type="entry name" value="DUF4011"/>
</dbReference>
<dbReference type="InterPro" id="IPR041677">
    <property type="entry name" value="DNA2/NAM7_AAA_11"/>
</dbReference>
<protein>
    <submittedName>
        <fullName evidence="3">Uncharacterized protein DUF4011</fullName>
    </submittedName>
</protein>
<dbReference type="RefSeq" id="WP_130275846.1">
    <property type="nucleotide sequence ID" value="NZ_SGXG01000001.1"/>
</dbReference>
<evidence type="ECO:0000313" key="3">
    <source>
        <dbReference type="EMBL" id="RZS97005.1"/>
    </source>
</evidence>
<dbReference type="Pfam" id="PF13086">
    <property type="entry name" value="AAA_11"/>
    <property type="match status" value="2"/>
</dbReference>
<dbReference type="Gene3D" id="3.40.50.300">
    <property type="entry name" value="P-loop containing nucleotide triphosphate hydrolases"/>
    <property type="match status" value="3"/>
</dbReference>
<organism evidence="3 4">
    <name type="scientific">Cecembia calidifontis</name>
    <dbReference type="NCBI Taxonomy" id="1187080"/>
    <lineage>
        <taxon>Bacteria</taxon>
        <taxon>Pseudomonadati</taxon>
        <taxon>Bacteroidota</taxon>
        <taxon>Cytophagia</taxon>
        <taxon>Cytophagales</taxon>
        <taxon>Cyclobacteriaceae</taxon>
        <taxon>Cecembia</taxon>
    </lineage>
</organism>
<dbReference type="Pfam" id="PF13087">
    <property type="entry name" value="AAA_12"/>
    <property type="match status" value="1"/>
</dbReference>
<dbReference type="Proteomes" id="UP000292209">
    <property type="component" value="Unassembled WGS sequence"/>
</dbReference>
<dbReference type="CDD" id="cd18808">
    <property type="entry name" value="SF1_C_Upf1"/>
    <property type="match status" value="1"/>
</dbReference>
<dbReference type="OrthoDB" id="9757917at2"/>
<feature type="domain" description="DNA2/NAM7 helicase helicase" evidence="1">
    <location>
        <begin position="877"/>
        <end position="978"/>
    </location>
</feature>
<dbReference type="InterPro" id="IPR027417">
    <property type="entry name" value="P-loop_NTPase"/>
</dbReference>
<gene>
    <name evidence="3" type="ORF">BC751_2602</name>
</gene>
<feature type="domain" description="DNA2/NAM7 helicase-like C-terminal" evidence="2">
    <location>
        <begin position="1002"/>
        <end position="1178"/>
    </location>
</feature>
<dbReference type="PANTHER" id="PTHR10887">
    <property type="entry name" value="DNA2/NAM7 HELICASE FAMILY"/>
    <property type="match status" value="1"/>
</dbReference>
<keyword evidence="4" id="KW-1185">Reference proteome</keyword>
<dbReference type="SUPFAM" id="SSF52540">
    <property type="entry name" value="P-loop containing nucleoside triphosphate hydrolases"/>
    <property type="match status" value="1"/>
</dbReference>
<dbReference type="InterPro" id="IPR047187">
    <property type="entry name" value="SF1_C_Upf1"/>
</dbReference>
<reference evidence="3 4" key="1">
    <citation type="submission" date="2019-02" db="EMBL/GenBank/DDBJ databases">
        <title>Genomic Encyclopedia of Archaeal and Bacterial Type Strains, Phase II (KMG-II): from individual species to whole genera.</title>
        <authorList>
            <person name="Goeker M."/>
        </authorList>
    </citation>
    <scope>NUCLEOTIDE SEQUENCE [LARGE SCALE GENOMIC DNA]</scope>
    <source>
        <strain evidence="3 4">DSM 21411</strain>
    </source>
</reference>
<evidence type="ECO:0000259" key="2">
    <source>
        <dbReference type="Pfam" id="PF13087"/>
    </source>
</evidence>
<dbReference type="Pfam" id="PF13195">
    <property type="entry name" value="DUF4011"/>
    <property type="match status" value="1"/>
</dbReference>
<dbReference type="EMBL" id="SGXG01000001">
    <property type="protein sequence ID" value="RZS97005.1"/>
    <property type="molecule type" value="Genomic_DNA"/>
</dbReference>
<comment type="caution">
    <text evidence="3">The sequence shown here is derived from an EMBL/GenBank/DDBJ whole genome shotgun (WGS) entry which is preliminary data.</text>
</comment>
<sequence>MLKDIFQVYLNRLVDLSSRNRSLYLSKLIPSQMVDLNEFNFLNHQPAFFYIEQLLGKKKSIPLLPLADARDENVNIVSKKLGRILSLAETAESETGEKSLFIGWPFVEGKLINGQVVRGPLIFFPVELVRQAEIWELHFSKTDPPFFNKTFFLAYAHAYGTEPLNFEEENPLEGFSDDTVGFLNDLYQYLKKELVVNFNSELYENRLRNFPESSKSLDEERLELGKLKLMPVAVLGLFSQKASFLIQDYESLLKSNDFNSLDDIFYHHFARRDDFPNTVREDQLYSCFPLDAYQEQVLKAVRSGMSVVVEGPPGTGKSQLISNLALDYISRGKKVLIVSQKRVAIDVVFQRLSEIGFGDFLALVHDFRADKKALFKKIQHQIDAIDKYEETNRSIDSIQLERQFFQLSRSIENNAEFFENYKKALFNTEECDLPVKALYLESNFSEEHFDMRQYYKKLTFNKVDSFLRNLKIYGIYYKKYQRNDSFWLHRISFSLFSPQTISRFQETFDEIETFKSEVITSFGQFRNFDISYLFTLYEEKEKLKECLQLLSQPDTMGAFLGLLKVDFSVLDQDWLNKKVEAIKLMLSEYGVEWFSADEEVETNLKLSLEFQHRNRELINVLLWPWKKKRFLPLFEILEKNELSLDDHGNDILLKRLENRLNVNHQYTLLSQKSWLELPNKPFDFTQFNHFSISHLNAIKARELLEELGDDGKFLLDQVVEGNDFISRLGSLLEKLDWLETRQPYWSLLFSKVQIHHLFLQESGKEIEDIKGELKLIFDDLVAFDTLREQIPHEEKELIERIWDHYPEHSFESVSQKFLAGLRLAWIEHIELKYPVLREISTPKSLHSQEELMWAVKEKWKLSKFISALRVREKTFKNLEYNRLGNRLTYRELNHQVSKKKRLWTVKKVLESFEEEVFKLLPCWLASPETVSALFPLKQSFDLVIFDESSQCFVERGFPAMLRGKQVVIAGDSRQLQPFDLYAIRLEGEGEGLEYDTVSLLDLCSKYFEKYWLQGHYRSTQARLIQFSNVHFYEGRLSMLPDRELMNHPEEAFRLIRTDGVWDRQTNFVEVEEVIKEVKFLQKKFPGDQIGVITFNFFQMELIQQKVLEEAEIDLLSIKIKNIENVQGDEFDRVIFSVGYAKNKSGRLIANFGLLSKPGGINRLNVAVTRARKSITLITSLSSRDFKADQLKNPGVEMLKLYIEFVENQVLGKDGIQEKNQLSFNSKWLLKLKLLEENKGFDLRLFKDSKWMDLAQLEKGKYTKAILTDDDRLYRCSGAKEAFAYHPIQLQEKKWPYALFFSRQYWLGKNLEDNTD</sequence>
<name>A0A4Q7PA21_9BACT</name>
<dbReference type="InterPro" id="IPR041679">
    <property type="entry name" value="DNA2/NAM7-like_C"/>
</dbReference>
<feature type="domain" description="DNA2/NAM7 helicase helicase" evidence="1">
    <location>
        <begin position="293"/>
        <end position="416"/>
    </location>
</feature>
<accession>A0A4Q7PA21</accession>
<evidence type="ECO:0000313" key="4">
    <source>
        <dbReference type="Proteomes" id="UP000292209"/>
    </source>
</evidence>
<dbReference type="InterPro" id="IPR045055">
    <property type="entry name" value="DNA2/NAM7-like"/>
</dbReference>